<dbReference type="STRING" id="1353528.DT23_09450"/>
<accession>A0A074JUF0</accession>
<feature type="transmembrane region" description="Helical" evidence="11">
    <location>
        <begin position="44"/>
        <end position="65"/>
    </location>
</feature>
<gene>
    <name evidence="13" type="ORF">DT23_09450</name>
</gene>
<dbReference type="PANTHER" id="PTHR30413">
    <property type="entry name" value="INNER MEMBRANE TRANSPORT PERMEASE"/>
    <property type="match status" value="1"/>
</dbReference>
<dbReference type="InterPro" id="IPR013525">
    <property type="entry name" value="ABC2_TM"/>
</dbReference>
<evidence type="ECO:0000256" key="10">
    <source>
        <dbReference type="ARBA" id="ARBA00023136"/>
    </source>
</evidence>
<evidence type="ECO:0000313" key="14">
    <source>
        <dbReference type="Proteomes" id="UP000027471"/>
    </source>
</evidence>
<keyword evidence="6 11" id="KW-0812">Transmembrane</keyword>
<evidence type="ECO:0000256" key="9">
    <source>
        <dbReference type="ARBA" id="ARBA00023047"/>
    </source>
</evidence>
<keyword evidence="5" id="KW-0762">Sugar transport</keyword>
<feature type="transmembrane region" description="Helical" evidence="11">
    <location>
        <begin position="12"/>
        <end position="32"/>
    </location>
</feature>
<comment type="caution">
    <text evidence="13">The sequence shown here is derived from an EMBL/GenBank/DDBJ whole genome shotgun (WGS) entry which is preliminary data.</text>
</comment>
<keyword evidence="14" id="KW-1185">Reference proteome</keyword>
<dbReference type="InterPro" id="IPR047817">
    <property type="entry name" value="ABC2_TM_bact-type"/>
</dbReference>
<comment type="caution">
    <text evidence="11">Lacks conserved residue(s) required for the propagation of feature annotation.</text>
</comment>
<dbReference type="eggNOG" id="COG1682">
    <property type="taxonomic scope" value="Bacteria"/>
</dbReference>
<name>A0A074JUF0_9RHOB</name>
<feature type="transmembrane region" description="Helical" evidence="11">
    <location>
        <begin position="209"/>
        <end position="229"/>
    </location>
</feature>
<evidence type="ECO:0000256" key="6">
    <source>
        <dbReference type="ARBA" id="ARBA00022692"/>
    </source>
</evidence>
<keyword evidence="8 11" id="KW-1133">Transmembrane helix</keyword>
<evidence type="ECO:0000256" key="5">
    <source>
        <dbReference type="ARBA" id="ARBA00022597"/>
    </source>
</evidence>
<feature type="domain" description="ABC transmembrane type-2" evidence="12">
    <location>
        <begin position="10"/>
        <end position="231"/>
    </location>
</feature>
<feature type="transmembrane region" description="Helical" evidence="11">
    <location>
        <begin position="123"/>
        <end position="147"/>
    </location>
</feature>
<dbReference type="GO" id="GO:0043190">
    <property type="term" value="C:ATP-binding cassette (ABC) transporter complex"/>
    <property type="evidence" value="ECO:0007669"/>
    <property type="project" value="InterPro"/>
</dbReference>
<evidence type="ECO:0000256" key="4">
    <source>
        <dbReference type="ARBA" id="ARBA00022475"/>
    </source>
</evidence>
<proteinExistence type="inferred from homology"/>
<keyword evidence="10 11" id="KW-0472">Membrane</keyword>
<dbReference type="PANTHER" id="PTHR30413:SF10">
    <property type="entry name" value="CAPSULE POLYSACCHARIDE EXPORT INNER-MEMBRANE PROTEIN CTRC"/>
    <property type="match status" value="1"/>
</dbReference>
<evidence type="ECO:0000256" key="2">
    <source>
        <dbReference type="ARBA" id="ARBA00007783"/>
    </source>
</evidence>
<keyword evidence="3 11" id="KW-0813">Transport</keyword>
<keyword evidence="7" id="KW-0972">Capsule biogenesis/degradation</keyword>
<feature type="transmembrane region" description="Helical" evidence="11">
    <location>
        <begin position="86"/>
        <end position="111"/>
    </location>
</feature>
<dbReference type="Proteomes" id="UP000027471">
    <property type="component" value="Unassembled WGS sequence"/>
</dbReference>
<keyword evidence="4 11" id="KW-1003">Cell membrane</keyword>
<evidence type="ECO:0000313" key="13">
    <source>
        <dbReference type="EMBL" id="KEO61306.1"/>
    </source>
</evidence>
<dbReference type="GO" id="GO:0015774">
    <property type="term" value="P:polysaccharide transport"/>
    <property type="evidence" value="ECO:0007669"/>
    <property type="project" value="UniProtKB-KW"/>
</dbReference>
<organism evidence="13 14">
    <name type="scientific">Thioclava indica</name>
    <dbReference type="NCBI Taxonomy" id="1353528"/>
    <lineage>
        <taxon>Bacteria</taxon>
        <taxon>Pseudomonadati</taxon>
        <taxon>Pseudomonadota</taxon>
        <taxon>Alphaproteobacteria</taxon>
        <taxon>Rhodobacterales</taxon>
        <taxon>Paracoccaceae</taxon>
        <taxon>Thioclava</taxon>
    </lineage>
</organism>
<dbReference type="PROSITE" id="PS51012">
    <property type="entry name" value="ABC_TM2"/>
    <property type="match status" value="1"/>
</dbReference>
<dbReference type="PRINTS" id="PR00164">
    <property type="entry name" value="ABC2TRNSPORT"/>
</dbReference>
<dbReference type="GO" id="GO:0140359">
    <property type="term" value="F:ABC-type transporter activity"/>
    <property type="evidence" value="ECO:0007669"/>
    <property type="project" value="InterPro"/>
</dbReference>
<evidence type="ECO:0000256" key="7">
    <source>
        <dbReference type="ARBA" id="ARBA00022903"/>
    </source>
</evidence>
<evidence type="ECO:0000256" key="3">
    <source>
        <dbReference type="ARBA" id="ARBA00022448"/>
    </source>
</evidence>
<keyword evidence="9" id="KW-0625">Polysaccharide transport</keyword>
<evidence type="ECO:0000256" key="11">
    <source>
        <dbReference type="RuleBase" id="RU361157"/>
    </source>
</evidence>
<protein>
    <recommendedName>
        <fullName evidence="11">Transport permease protein</fullName>
    </recommendedName>
</protein>
<reference evidence="13 14" key="1">
    <citation type="journal article" date="2015" name="Antonie Van Leeuwenhoek">
        <title>Thioclava indica sp. nov., isolated from surface seawater of the Indian Ocean.</title>
        <authorList>
            <person name="Liu Y."/>
            <person name="Lai Q."/>
            <person name="Du J."/>
            <person name="Xu H."/>
            <person name="Jiang L."/>
            <person name="Shao Z."/>
        </authorList>
    </citation>
    <scope>NUCLEOTIDE SEQUENCE [LARGE SCALE GENOMIC DNA]</scope>
    <source>
        <strain evidence="13 14">DT23-4</strain>
    </source>
</reference>
<dbReference type="AlphaFoldDB" id="A0A074JUF0"/>
<evidence type="ECO:0000256" key="1">
    <source>
        <dbReference type="ARBA" id="ARBA00004651"/>
    </source>
</evidence>
<dbReference type="EMBL" id="AUNB01000002">
    <property type="protein sequence ID" value="KEO61306.1"/>
    <property type="molecule type" value="Genomic_DNA"/>
</dbReference>
<dbReference type="Pfam" id="PF01061">
    <property type="entry name" value="ABC2_membrane"/>
    <property type="match status" value="1"/>
</dbReference>
<sequence length="238" mass="26160">MSTRYGRSPGGYLWAIIEPLGAILILTIAFSLVLRSPPIGNSFILFFATGFVPFGAFQTISNLIARSLRFSGALLSYPVVTWVDAIVARLLLNSLTQILVSYVILGAILSLQADPVTLDLVPILEAMALALFLGLAVGTLNCALMGLVRVWDQIWSIVTRPLFLASGVFFLYDTLPKVAQDILWYNPVLHVTGLMRRGFYPSYDADYVSVPYVVGVSLVMLFLGIVLLGRYHRQILTS</sequence>
<evidence type="ECO:0000256" key="8">
    <source>
        <dbReference type="ARBA" id="ARBA00022989"/>
    </source>
</evidence>
<dbReference type="GO" id="GO:0015920">
    <property type="term" value="P:lipopolysaccharide transport"/>
    <property type="evidence" value="ECO:0007669"/>
    <property type="project" value="TreeGrafter"/>
</dbReference>
<comment type="subcellular location">
    <subcellularLocation>
        <location evidence="11">Cell inner membrane</location>
        <topology evidence="11">Multi-pass membrane protein</topology>
    </subcellularLocation>
    <subcellularLocation>
        <location evidence="1">Cell membrane</location>
        <topology evidence="1">Multi-pass membrane protein</topology>
    </subcellularLocation>
</comment>
<evidence type="ECO:0000259" key="12">
    <source>
        <dbReference type="PROSITE" id="PS51012"/>
    </source>
</evidence>
<dbReference type="InterPro" id="IPR000412">
    <property type="entry name" value="ABC_2_transport"/>
</dbReference>
<comment type="similarity">
    <text evidence="2 11">Belongs to the ABC-2 integral membrane protein family.</text>
</comment>